<dbReference type="Gene3D" id="2.60.40.10">
    <property type="entry name" value="Immunoglobulins"/>
    <property type="match status" value="1"/>
</dbReference>
<feature type="non-terminal residue" evidence="1">
    <location>
        <position position="100"/>
    </location>
</feature>
<dbReference type="SUPFAM" id="SSF81296">
    <property type="entry name" value="E set domains"/>
    <property type="match status" value="1"/>
</dbReference>
<accession>A6XGT0</accession>
<reference evidence="1" key="1">
    <citation type="submission" date="2006-06" db="EMBL/GenBank/DDBJ databases">
        <title>The colorless plastid of the green alga Polytomella parva: a repertoire of its functions.</title>
        <authorList>
            <person name="Borza T."/>
            <person name="Rajeswaran A."/>
            <person name="Lee R.W."/>
        </authorList>
    </citation>
    <scope>NUCLEOTIDE SEQUENCE</scope>
    <source>
        <strain evidence="1">SAG 63-3</strain>
    </source>
</reference>
<dbReference type="AlphaFoldDB" id="A6XGT0"/>
<protein>
    <submittedName>
        <fullName evidence="1">Isoamylase-type starch debranching enzyme</fullName>
    </submittedName>
</protein>
<dbReference type="EMBL" id="DQ782758">
    <property type="protein sequence ID" value="ABH10998.1"/>
    <property type="molecule type" value="mRNA"/>
</dbReference>
<dbReference type="InterPro" id="IPR013783">
    <property type="entry name" value="Ig-like_fold"/>
</dbReference>
<dbReference type="InterPro" id="IPR014756">
    <property type="entry name" value="Ig_E-set"/>
</dbReference>
<proteinExistence type="evidence at transcript level"/>
<organism evidence="1">
    <name type="scientific">Polytomella parva</name>
    <dbReference type="NCBI Taxonomy" id="51329"/>
    <lineage>
        <taxon>Eukaryota</taxon>
        <taxon>Viridiplantae</taxon>
        <taxon>Chlorophyta</taxon>
        <taxon>core chlorophytes</taxon>
        <taxon>Chlorophyceae</taxon>
        <taxon>CS clade</taxon>
        <taxon>Chlamydomonadales</taxon>
        <taxon>Chlamydomonadaceae</taxon>
        <taxon>Polytomella</taxon>
    </lineage>
</organism>
<feature type="non-terminal residue" evidence="1">
    <location>
        <position position="1"/>
    </location>
</feature>
<name>A6XGT0_9CHLO</name>
<evidence type="ECO:0000313" key="1">
    <source>
        <dbReference type="EMBL" id="ABH10998.1"/>
    </source>
</evidence>
<sequence>GVRVSGDGGWERGCRWDDSRVLLDPYAPLVQGRRLFGIRDSVENFRGKSGSRFLGTFDFSSEPFDWGPAEPARSKDGSKMARIHSDPTSGIVYEVSVRCF</sequence>